<dbReference type="OrthoDB" id="9794566at2"/>
<keyword evidence="4" id="KW-0012">Acyltransferase</keyword>
<evidence type="ECO:0000256" key="5">
    <source>
        <dbReference type="RuleBase" id="RU363094"/>
    </source>
</evidence>
<keyword evidence="8" id="KW-1185">Reference proteome</keyword>
<reference evidence="7 8" key="1">
    <citation type="submission" date="2018-11" db="EMBL/GenBank/DDBJ databases">
        <title>Genome sequencing and assembly of Clostridium tagluense strain A121.</title>
        <authorList>
            <person name="Murakami T."/>
            <person name="Segawa T."/>
            <person name="Shcherbakova V.A."/>
            <person name="Mori H."/>
            <person name="Yoshimura Y."/>
        </authorList>
    </citation>
    <scope>NUCLEOTIDE SEQUENCE [LARGE SCALE GENOMIC DNA]</scope>
    <source>
        <strain evidence="7 8">A121</strain>
    </source>
</reference>
<feature type="domain" description="N-acetyltransferase" evidence="6">
    <location>
        <begin position="5"/>
        <end position="149"/>
    </location>
</feature>
<organism evidence="7 8">
    <name type="scientific">Clostridium tagluense</name>
    <dbReference type="NCBI Taxonomy" id="360422"/>
    <lineage>
        <taxon>Bacteria</taxon>
        <taxon>Bacillati</taxon>
        <taxon>Bacillota</taxon>
        <taxon>Clostridia</taxon>
        <taxon>Eubacteriales</taxon>
        <taxon>Clostridiaceae</taxon>
        <taxon>Clostridium</taxon>
    </lineage>
</organism>
<dbReference type="GO" id="GO:0005737">
    <property type="term" value="C:cytoplasm"/>
    <property type="evidence" value="ECO:0007669"/>
    <property type="project" value="UniProtKB-SubCell"/>
</dbReference>
<proteinExistence type="inferred from homology"/>
<dbReference type="NCBIfam" id="TIGR01575">
    <property type="entry name" value="rimI"/>
    <property type="match status" value="1"/>
</dbReference>
<dbReference type="PANTHER" id="PTHR43420">
    <property type="entry name" value="ACETYLTRANSFERASE"/>
    <property type="match status" value="1"/>
</dbReference>
<name>A0A401UGA5_9CLOT</name>
<dbReference type="SUPFAM" id="SSF55729">
    <property type="entry name" value="Acyl-CoA N-acyltransferases (Nat)"/>
    <property type="match status" value="1"/>
</dbReference>
<protein>
    <recommendedName>
        <fullName evidence="5">[Ribosomal protein bS18]-alanine N-acetyltransferase</fullName>
        <ecNumber evidence="5">2.3.1.266</ecNumber>
    </recommendedName>
</protein>
<dbReference type="InterPro" id="IPR006464">
    <property type="entry name" value="AcTrfase_RimI/Ard1"/>
</dbReference>
<sequence length="149" mass="16876">MNSDFKICPMDKSSIKSILNISELSFPISWSLESLESELDNKFAKYVVLKKGDSIVGYGGMWLIIDESHITNVAIHPDARGHGGGDLIVEALFRICRKQKVTAITLEVRSSNFLAINLYEKHGFEKVSVRPHYYEDNGEDAVIMWNRNL</sequence>
<dbReference type="GO" id="GO:0008999">
    <property type="term" value="F:protein-N-terminal-alanine acetyltransferase activity"/>
    <property type="evidence" value="ECO:0007669"/>
    <property type="project" value="UniProtKB-EC"/>
</dbReference>
<dbReference type="InterPro" id="IPR050680">
    <property type="entry name" value="YpeA/RimI_acetyltransf"/>
</dbReference>
<dbReference type="EC" id="2.3.1.266" evidence="5"/>
<dbReference type="Gene3D" id="3.40.630.30">
    <property type="match status" value="1"/>
</dbReference>
<dbReference type="PROSITE" id="PS51186">
    <property type="entry name" value="GNAT"/>
    <property type="match status" value="1"/>
</dbReference>
<evidence type="ECO:0000256" key="4">
    <source>
        <dbReference type="ARBA" id="ARBA00023315"/>
    </source>
</evidence>
<evidence type="ECO:0000313" key="8">
    <source>
        <dbReference type="Proteomes" id="UP000287872"/>
    </source>
</evidence>
<evidence type="ECO:0000256" key="2">
    <source>
        <dbReference type="ARBA" id="ARBA00022490"/>
    </source>
</evidence>
<evidence type="ECO:0000259" key="6">
    <source>
        <dbReference type="PROSITE" id="PS51186"/>
    </source>
</evidence>
<comment type="function">
    <text evidence="5">Acetylates the N-terminal alanine of ribosomal protein bS18.</text>
</comment>
<evidence type="ECO:0000313" key="7">
    <source>
        <dbReference type="EMBL" id="GCD08591.1"/>
    </source>
</evidence>
<dbReference type="Proteomes" id="UP000287872">
    <property type="component" value="Unassembled WGS sequence"/>
</dbReference>
<comment type="similarity">
    <text evidence="1 5">Belongs to the acetyltransferase family. RimI subfamily.</text>
</comment>
<dbReference type="InterPro" id="IPR016181">
    <property type="entry name" value="Acyl_CoA_acyltransferase"/>
</dbReference>
<comment type="subcellular location">
    <subcellularLocation>
        <location evidence="5">Cytoplasm</location>
    </subcellularLocation>
</comment>
<comment type="catalytic activity">
    <reaction evidence="5">
        <text>N-terminal L-alanyl-[ribosomal protein bS18] + acetyl-CoA = N-terminal N(alpha)-acetyl-L-alanyl-[ribosomal protein bS18] + CoA + H(+)</text>
        <dbReference type="Rhea" id="RHEA:43756"/>
        <dbReference type="Rhea" id="RHEA-COMP:10676"/>
        <dbReference type="Rhea" id="RHEA-COMP:10677"/>
        <dbReference type="ChEBI" id="CHEBI:15378"/>
        <dbReference type="ChEBI" id="CHEBI:57287"/>
        <dbReference type="ChEBI" id="CHEBI:57288"/>
        <dbReference type="ChEBI" id="CHEBI:64718"/>
        <dbReference type="ChEBI" id="CHEBI:83683"/>
        <dbReference type="EC" id="2.3.1.266"/>
    </reaction>
</comment>
<keyword evidence="3 7" id="KW-0808">Transferase</keyword>
<comment type="caution">
    <text evidence="7">The sequence shown here is derived from an EMBL/GenBank/DDBJ whole genome shotgun (WGS) entry which is preliminary data.</text>
</comment>
<dbReference type="InterPro" id="IPR000182">
    <property type="entry name" value="GNAT_dom"/>
</dbReference>
<keyword evidence="2 5" id="KW-0963">Cytoplasm</keyword>
<dbReference type="CDD" id="cd04301">
    <property type="entry name" value="NAT_SF"/>
    <property type="match status" value="1"/>
</dbReference>
<gene>
    <name evidence="7" type="ORF">Ctaglu_02140</name>
</gene>
<dbReference type="PANTHER" id="PTHR43420:SF44">
    <property type="entry name" value="ACETYLTRANSFERASE YPEA"/>
    <property type="match status" value="1"/>
</dbReference>
<dbReference type="AlphaFoldDB" id="A0A401UGA5"/>
<dbReference type="EMBL" id="BHYK01000001">
    <property type="protein sequence ID" value="GCD08591.1"/>
    <property type="molecule type" value="Genomic_DNA"/>
</dbReference>
<evidence type="ECO:0000256" key="3">
    <source>
        <dbReference type="ARBA" id="ARBA00022679"/>
    </source>
</evidence>
<dbReference type="RefSeq" id="WP_124997192.1">
    <property type="nucleotide sequence ID" value="NZ_BHYK01000001.1"/>
</dbReference>
<evidence type="ECO:0000256" key="1">
    <source>
        <dbReference type="ARBA" id="ARBA00005395"/>
    </source>
</evidence>
<dbReference type="Pfam" id="PF00583">
    <property type="entry name" value="Acetyltransf_1"/>
    <property type="match status" value="1"/>
</dbReference>
<accession>A0A401UGA5</accession>